<protein>
    <submittedName>
        <fullName evidence="2">Uncharacterized protein</fullName>
    </submittedName>
</protein>
<sequence>MGGEACESSESTQMLFARMGVVLLISAIFAAMLAGVVHMTGKFDRDGLCRLSSQTACLRP</sequence>
<keyword evidence="1" id="KW-0472">Membrane</keyword>
<dbReference type="AlphaFoldDB" id="A0A316C5B2"/>
<evidence type="ECO:0000256" key="1">
    <source>
        <dbReference type="SAM" id="Phobius"/>
    </source>
</evidence>
<organism evidence="2 3">
    <name type="scientific">Pseudaminobacter salicylatoxidans</name>
    <dbReference type="NCBI Taxonomy" id="93369"/>
    <lineage>
        <taxon>Bacteria</taxon>
        <taxon>Pseudomonadati</taxon>
        <taxon>Pseudomonadota</taxon>
        <taxon>Alphaproteobacteria</taxon>
        <taxon>Hyphomicrobiales</taxon>
        <taxon>Phyllobacteriaceae</taxon>
        <taxon>Pseudaminobacter</taxon>
    </lineage>
</organism>
<keyword evidence="1" id="KW-0812">Transmembrane</keyword>
<reference evidence="2 3" key="1">
    <citation type="submission" date="2018-05" db="EMBL/GenBank/DDBJ databases">
        <title>Genomic Encyclopedia of Type Strains, Phase IV (KMG-IV): sequencing the most valuable type-strain genomes for metagenomic binning, comparative biology and taxonomic classification.</title>
        <authorList>
            <person name="Goeker M."/>
        </authorList>
    </citation>
    <scope>NUCLEOTIDE SEQUENCE [LARGE SCALE GENOMIC DNA]</scope>
    <source>
        <strain evidence="2 3">DSM 6986</strain>
    </source>
</reference>
<comment type="caution">
    <text evidence="2">The sequence shown here is derived from an EMBL/GenBank/DDBJ whole genome shotgun (WGS) entry which is preliminary data.</text>
</comment>
<gene>
    <name evidence="2" type="ORF">C7441_104213</name>
</gene>
<feature type="transmembrane region" description="Helical" evidence="1">
    <location>
        <begin position="15"/>
        <end position="37"/>
    </location>
</feature>
<evidence type="ECO:0000313" key="2">
    <source>
        <dbReference type="EMBL" id="PWJ84945.1"/>
    </source>
</evidence>
<keyword evidence="3" id="KW-1185">Reference proteome</keyword>
<accession>A0A316C5B2</accession>
<name>A0A316C5B2_PSESE</name>
<evidence type="ECO:0000313" key="3">
    <source>
        <dbReference type="Proteomes" id="UP000245396"/>
    </source>
</evidence>
<dbReference type="Proteomes" id="UP000245396">
    <property type="component" value="Unassembled WGS sequence"/>
</dbReference>
<keyword evidence="1" id="KW-1133">Transmembrane helix</keyword>
<dbReference type="EMBL" id="QGGG01000004">
    <property type="protein sequence ID" value="PWJ84945.1"/>
    <property type="molecule type" value="Genomic_DNA"/>
</dbReference>
<proteinExistence type="predicted"/>